<dbReference type="Proteomes" id="UP001623330">
    <property type="component" value="Unassembled WGS sequence"/>
</dbReference>
<proteinExistence type="predicted"/>
<evidence type="ECO:0000313" key="1">
    <source>
        <dbReference type="EMBL" id="KAL3229148.1"/>
    </source>
</evidence>
<organism evidence="1 2">
    <name type="scientific">Nakaseomyces bracarensis</name>
    <dbReference type="NCBI Taxonomy" id="273131"/>
    <lineage>
        <taxon>Eukaryota</taxon>
        <taxon>Fungi</taxon>
        <taxon>Dikarya</taxon>
        <taxon>Ascomycota</taxon>
        <taxon>Saccharomycotina</taxon>
        <taxon>Saccharomycetes</taxon>
        <taxon>Saccharomycetales</taxon>
        <taxon>Saccharomycetaceae</taxon>
        <taxon>Nakaseomyces</taxon>
    </lineage>
</organism>
<protein>
    <submittedName>
        <fullName evidence="1">Uncharacterized protein</fullName>
    </submittedName>
</protein>
<name>A0ABR4NMV4_9SACH</name>
<comment type="caution">
    <text evidence="1">The sequence shown here is derived from an EMBL/GenBank/DDBJ whole genome shotgun (WGS) entry which is preliminary data.</text>
</comment>
<gene>
    <name evidence="1" type="ORF">RNJ44_02235</name>
</gene>
<reference evidence="1 2" key="1">
    <citation type="submission" date="2024-05" db="EMBL/GenBank/DDBJ databases">
        <title>Long read based assembly of the Candida bracarensis genome reveals expanded adhesin content.</title>
        <authorList>
            <person name="Marcet-Houben M."/>
            <person name="Ksiezopolska E."/>
            <person name="Gabaldon T."/>
        </authorList>
    </citation>
    <scope>NUCLEOTIDE SEQUENCE [LARGE SCALE GENOMIC DNA]</scope>
    <source>
        <strain evidence="1 2">CBM6</strain>
    </source>
</reference>
<accession>A0ABR4NMV4</accession>
<evidence type="ECO:0000313" key="2">
    <source>
        <dbReference type="Proteomes" id="UP001623330"/>
    </source>
</evidence>
<dbReference type="EMBL" id="JBEVYD010000012">
    <property type="protein sequence ID" value="KAL3229148.1"/>
    <property type="molecule type" value="Genomic_DNA"/>
</dbReference>
<keyword evidence="2" id="KW-1185">Reference proteome</keyword>
<sequence length="63" mass="7545">MTIFFFTDKSYLSSSHFTSSQRFLFSLLLEQNEKKKIFFRSEIPRSEILRSCSDNFLSYSARM</sequence>